<evidence type="ECO:0008006" key="4">
    <source>
        <dbReference type="Google" id="ProtNLM"/>
    </source>
</evidence>
<gene>
    <name evidence="2" type="ORF">LQ567_24770</name>
</gene>
<name>A0ABS8Q1F4_9BACT</name>
<sequence>MKPYYAFLLLCSLSFLGAAAQTGISVSPPRVYFETDAGQSSTERVVVTNVSVKHTLDLAASLGDWAYNKYGENMMYPADSLRTSCAGWVTLKKEDTYFSLKPGERKEIEVNITVPQTVKDSAHTAMLYVTQMNPVDDVDQKGANIKVSIRSGIKLFQKTRAAVKKKIEITNLHFNKNGKTLTVSFENTGAIWADGILYTDLVNTKTGKKTTVDHIVFYSMPGDQREMEVALPKELPAGTYTASVVIDYGNKDQLEIAELTFTHE</sequence>
<dbReference type="RefSeq" id="WP_231008611.1">
    <property type="nucleotide sequence ID" value="NZ_JAJNEC010000008.1"/>
</dbReference>
<evidence type="ECO:0000313" key="2">
    <source>
        <dbReference type="EMBL" id="MCD2426021.1"/>
    </source>
</evidence>
<dbReference type="Proteomes" id="UP001199816">
    <property type="component" value="Unassembled WGS sequence"/>
</dbReference>
<organism evidence="2 3">
    <name type="scientific">Niabella pedocola</name>
    <dbReference type="NCBI Taxonomy" id="1752077"/>
    <lineage>
        <taxon>Bacteria</taxon>
        <taxon>Pseudomonadati</taxon>
        <taxon>Bacteroidota</taxon>
        <taxon>Chitinophagia</taxon>
        <taxon>Chitinophagales</taxon>
        <taxon>Chitinophagaceae</taxon>
        <taxon>Niabella</taxon>
    </lineage>
</organism>
<keyword evidence="1" id="KW-0732">Signal</keyword>
<evidence type="ECO:0000313" key="3">
    <source>
        <dbReference type="Proteomes" id="UP001199816"/>
    </source>
</evidence>
<keyword evidence="3" id="KW-1185">Reference proteome</keyword>
<protein>
    <recommendedName>
        <fullName evidence="4">Molecular chaperone</fullName>
    </recommendedName>
</protein>
<feature type="chain" id="PRO_5047370507" description="Molecular chaperone" evidence="1">
    <location>
        <begin position="21"/>
        <end position="264"/>
    </location>
</feature>
<accession>A0ABS8Q1F4</accession>
<evidence type="ECO:0000256" key="1">
    <source>
        <dbReference type="SAM" id="SignalP"/>
    </source>
</evidence>
<reference evidence="2 3" key="1">
    <citation type="submission" date="2021-11" db="EMBL/GenBank/DDBJ databases">
        <title>Genomic of Niabella pedocola.</title>
        <authorList>
            <person name="Wu T."/>
        </authorList>
    </citation>
    <scope>NUCLEOTIDE SEQUENCE [LARGE SCALE GENOMIC DNA]</scope>
    <source>
        <strain evidence="2 3">JCM 31011</strain>
    </source>
</reference>
<dbReference type="EMBL" id="JAJNEC010000008">
    <property type="protein sequence ID" value="MCD2426021.1"/>
    <property type="molecule type" value="Genomic_DNA"/>
</dbReference>
<comment type="caution">
    <text evidence="2">The sequence shown here is derived from an EMBL/GenBank/DDBJ whole genome shotgun (WGS) entry which is preliminary data.</text>
</comment>
<proteinExistence type="predicted"/>
<feature type="signal peptide" evidence="1">
    <location>
        <begin position="1"/>
        <end position="20"/>
    </location>
</feature>